<dbReference type="eggNOG" id="ENOG5033C54">
    <property type="taxonomic scope" value="Bacteria"/>
</dbReference>
<feature type="domain" description="DUF1540" evidence="1">
    <location>
        <begin position="9"/>
        <end position="51"/>
    </location>
</feature>
<name>E6U9D9_ETHHY</name>
<dbReference type="InterPro" id="IPR011437">
    <property type="entry name" value="DUF1540"/>
</dbReference>
<dbReference type="HOGENOM" id="CLU_201605_1_1_9"/>
<dbReference type="KEGG" id="eha:Ethha_0553"/>
<dbReference type="Pfam" id="PF07561">
    <property type="entry name" value="DUF1540"/>
    <property type="match status" value="1"/>
</dbReference>
<organism evidence="2 3">
    <name type="scientific">Ethanoligenens harbinense (strain DSM 18485 / JCM 12961 / CGMCC 1.5033 / YUAN-3)</name>
    <dbReference type="NCBI Taxonomy" id="663278"/>
    <lineage>
        <taxon>Bacteria</taxon>
        <taxon>Bacillati</taxon>
        <taxon>Bacillota</taxon>
        <taxon>Clostridia</taxon>
        <taxon>Eubacteriales</taxon>
        <taxon>Oscillospiraceae</taxon>
        <taxon>Ethanoligenens</taxon>
    </lineage>
</organism>
<dbReference type="STRING" id="663278.Ethha_0553"/>
<accession>E6U9D9</accession>
<evidence type="ECO:0000313" key="3">
    <source>
        <dbReference type="Proteomes" id="UP000001551"/>
    </source>
</evidence>
<evidence type="ECO:0000259" key="1">
    <source>
        <dbReference type="Pfam" id="PF07561"/>
    </source>
</evidence>
<proteinExistence type="predicted"/>
<sequence length="57" mass="6346">MMEAPSMKVKCGVENCHYNRQNMCHANNLEVNTMSDKVSASTSDETCCSTFVDHSTK</sequence>
<reference evidence="2 3" key="1">
    <citation type="submission" date="2010-12" db="EMBL/GenBank/DDBJ databases">
        <title>Complete sequence of Ethanoligenens harbinense YUAN-3.</title>
        <authorList>
            <person name="Lucas S."/>
            <person name="Copeland A."/>
            <person name="Lapidus A."/>
            <person name="Cheng J.-F."/>
            <person name="Bruce D."/>
            <person name="Goodwin L."/>
            <person name="Pitluck S."/>
            <person name="Chertkov O."/>
            <person name="Misra M."/>
            <person name="Detter J.C."/>
            <person name="Han C."/>
            <person name="Tapia R."/>
            <person name="Land M."/>
            <person name="Hauser L."/>
            <person name="Jeffries C."/>
            <person name="Kyrpides N."/>
            <person name="Ivanova N."/>
            <person name="Mikhailova N."/>
            <person name="Wang A."/>
            <person name="Mouttaki H."/>
            <person name="He Z."/>
            <person name="Zhou J."/>
            <person name="Hemme C.L."/>
            <person name="Woyke T."/>
        </authorList>
    </citation>
    <scope>NUCLEOTIDE SEQUENCE [LARGE SCALE GENOMIC DNA]</scope>
    <source>
        <strain evidence="3">DSM 18485 / JCM 12961 / CGMCC 1.5033 / YUAN-3</strain>
    </source>
</reference>
<keyword evidence="3" id="KW-1185">Reference proteome</keyword>
<protein>
    <recommendedName>
        <fullName evidence="1">DUF1540 domain-containing protein</fullName>
    </recommendedName>
</protein>
<dbReference type="Proteomes" id="UP000001551">
    <property type="component" value="Chromosome"/>
</dbReference>
<dbReference type="AlphaFoldDB" id="E6U9D9"/>
<evidence type="ECO:0000313" key="2">
    <source>
        <dbReference type="EMBL" id="ADU26130.1"/>
    </source>
</evidence>
<dbReference type="EMBL" id="CP002400">
    <property type="protein sequence ID" value="ADU26130.1"/>
    <property type="molecule type" value="Genomic_DNA"/>
</dbReference>
<gene>
    <name evidence="2" type="ordered locus">Ethha_0553</name>
</gene>